<evidence type="ECO:0000313" key="2">
    <source>
        <dbReference type="EMBL" id="AUB41002.1"/>
    </source>
</evidence>
<dbReference type="EMBL" id="CP024785">
    <property type="protein sequence ID" value="AUB41002.1"/>
    <property type="molecule type" value="Genomic_DNA"/>
</dbReference>
<dbReference type="Gene3D" id="3.90.350.10">
    <property type="entry name" value="Transposase Inhibitor Protein From Tn5, Chain A, domain 1"/>
    <property type="match status" value="1"/>
</dbReference>
<dbReference type="KEGG" id="nfl:COO91_07040"/>
<proteinExistence type="predicted"/>
<name>A0A2K8SZY6_9NOSO</name>
<evidence type="ECO:0000256" key="1">
    <source>
        <dbReference type="SAM" id="MobiDB-lite"/>
    </source>
</evidence>
<evidence type="ECO:0000313" key="3">
    <source>
        <dbReference type="Proteomes" id="UP000232003"/>
    </source>
</evidence>
<feature type="compositionally biased region" description="Basic and acidic residues" evidence="1">
    <location>
        <begin position="45"/>
        <end position="55"/>
    </location>
</feature>
<dbReference type="AlphaFoldDB" id="A0A2K8SZY6"/>
<accession>A0A2K8SZY6</accession>
<organism evidence="2 3">
    <name type="scientific">Nostoc flagelliforme CCNUN1</name>
    <dbReference type="NCBI Taxonomy" id="2038116"/>
    <lineage>
        <taxon>Bacteria</taxon>
        <taxon>Bacillati</taxon>
        <taxon>Cyanobacteriota</taxon>
        <taxon>Cyanophyceae</taxon>
        <taxon>Nostocales</taxon>
        <taxon>Nostocaceae</taxon>
        <taxon>Nostoc</taxon>
    </lineage>
</organism>
<reference evidence="2 3" key="1">
    <citation type="submission" date="2017-11" db="EMBL/GenBank/DDBJ databases">
        <title>Complete genome of a free-living desiccation-tolerant cyanobacterium and its photosynthetic adaptation to extreme terrestrial habitat.</title>
        <authorList>
            <person name="Shang J."/>
        </authorList>
    </citation>
    <scope>NUCLEOTIDE SEQUENCE [LARGE SCALE GENOMIC DNA]</scope>
    <source>
        <strain evidence="2 3">CCNUN1</strain>
    </source>
</reference>
<protein>
    <submittedName>
        <fullName evidence="2">Transposase Tn5</fullName>
    </submittedName>
</protein>
<gene>
    <name evidence="2" type="ORF">COO91_07040</name>
</gene>
<feature type="region of interest" description="Disordered" evidence="1">
    <location>
        <begin position="45"/>
        <end position="64"/>
    </location>
</feature>
<sequence length="83" mass="9400">MKKEGYGPIGKGGNGLILYSALAIEPEKGQSIGLLWQKLWNREPKQKLPKDETPTQKKHKKSPITQISLTTMLEHRFTNKTRG</sequence>
<keyword evidence="3" id="KW-1185">Reference proteome</keyword>
<dbReference type="Proteomes" id="UP000232003">
    <property type="component" value="Chromosome"/>
</dbReference>